<dbReference type="Pfam" id="PF00460">
    <property type="entry name" value="Flg_bb_rod"/>
    <property type="match status" value="1"/>
</dbReference>
<dbReference type="InterPro" id="IPR002371">
    <property type="entry name" value="FlgK"/>
</dbReference>
<comment type="caution">
    <text evidence="11">The sequence shown here is derived from an EMBL/GenBank/DDBJ whole genome shotgun (WGS) entry which is preliminary data.</text>
</comment>
<evidence type="ECO:0000256" key="1">
    <source>
        <dbReference type="ARBA" id="ARBA00004365"/>
    </source>
</evidence>
<reference evidence="11 12" key="1">
    <citation type="submission" date="2021-11" db="EMBL/GenBank/DDBJ databases">
        <title>Aliifidinibius sp. nov., a new bacterium isolated from saline soil.</title>
        <authorList>
            <person name="Galisteo C."/>
            <person name="De La Haba R."/>
            <person name="Sanchez-Porro C."/>
            <person name="Ventosa A."/>
        </authorList>
    </citation>
    <scope>NUCLEOTIDE SEQUENCE [LARGE SCALE GENOMIC DNA]</scope>
    <source>
        <strain evidence="11 12">KACC 190600</strain>
    </source>
</reference>
<evidence type="ECO:0000256" key="3">
    <source>
        <dbReference type="ARBA" id="ARBA00009677"/>
    </source>
</evidence>
<evidence type="ECO:0000256" key="2">
    <source>
        <dbReference type="ARBA" id="ARBA00004613"/>
    </source>
</evidence>
<evidence type="ECO:0000256" key="4">
    <source>
        <dbReference type="ARBA" id="ARBA00016244"/>
    </source>
</evidence>
<dbReference type="Pfam" id="PF22638">
    <property type="entry name" value="FlgK_D1"/>
    <property type="match status" value="1"/>
</dbReference>
<dbReference type="Pfam" id="PF06429">
    <property type="entry name" value="Flg_bbr_C"/>
    <property type="match status" value="1"/>
</dbReference>
<evidence type="ECO:0000313" key="12">
    <source>
        <dbReference type="Proteomes" id="UP001207337"/>
    </source>
</evidence>
<organism evidence="11 12">
    <name type="scientific">Fodinibius salicampi</name>
    <dbReference type="NCBI Taxonomy" id="1920655"/>
    <lineage>
        <taxon>Bacteria</taxon>
        <taxon>Pseudomonadati</taxon>
        <taxon>Balneolota</taxon>
        <taxon>Balneolia</taxon>
        <taxon>Balneolales</taxon>
        <taxon>Balneolaceae</taxon>
        <taxon>Fodinibius</taxon>
    </lineage>
</organism>
<feature type="domain" description="Flagellar basal-body/hook protein C-terminal" evidence="9">
    <location>
        <begin position="414"/>
        <end position="453"/>
    </location>
</feature>
<protein>
    <recommendedName>
        <fullName evidence="4 7">Flagellar hook-associated protein 1</fullName>
        <shortName evidence="7">HAP1</shortName>
    </recommendedName>
</protein>
<keyword evidence="11" id="KW-0969">Cilium</keyword>
<dbReference type="RefSeq" id="WP_265790403.1">
    <property type="nucleotide sequence ID" value="NZ_BAABRS010000003.1"/>
</dbReference>
<evidence type="ECO:0000313" key="11">
    <source>
        <dbReference type="EMBL" id="MCW9713593.1"/>
    </source>
</evidence>
<dbReference type="InterPro" id="IPR053927">
    <property type="entry name" value="FlgK_helical"/>
</dbReference>
<comment type="similarity">
    <text evidence="3 7">Belongs to the flagella basal body rod proteins family.</text>
</comment>
<evidence type="ECO:0000259" key="8">
    <source>
        <dbReference type="Pfam" id="PF00460"/>
    </source>
</evidence>
<evidence type="ECO:0000256" key="5">
    <source>
        <dbReference type="ARBA" id="ARBA00022525"/>
    </source>
</evidence>
<evidence type="ECO:0000256" key="6">
    <source>
        <dbReference type="ARBA" id="ARBA00023143"/>
    </source>
</evidence>
<dbReference type="InterPro" id="IPR010930">
    <property type="entry name" value="Flg_bb/hook_C_dom"/>
</dbReference>
<dbReference type="PRINTS" id="PR01005">
    <property type="entry name" value="FLGHOOKAP1"/>
</dbReference>
<dbReference type="PANTHER" id="PTHR30033">
    <property type="entry name" value="FLAGELLAR HOOK-ASSOCIATED PROTEIN 1"/>
    <property type="match status" value="1"/>
</dbReference>
<gene>
    <name evidence="7 11" type="primary">flgK</name>
    <name evidence="11" type="ORF">LQ318_11845</name>
</gene>
<feature type="domain" description="Flagellar basal body rod protein N-terminal" evidence="8">
    <location>
        <begin position="6"/>
        <end position="34"/>
    </location>
</feature>
<keyword evidence="11" id="KW-0966">Cell projection</keyword>
<keyword evidence="11" id="KW-0282">Flagellum</keyword>
<feature type="domain" description="Flagellar hook-associated protein FlgK helical" evidence="10">
    <location>
        <begin position="93"/>
        <end position="317"/>
    </location>
</feature>
<keyword evidence="5 7" id="KW-0964">Secreted</keyword>
<dbReference type="NCBIfam" id="TIGR02492">
    <property type="entry name" value="flgK_ends"/>
    <property type="match status" value="1"/>
</dbReference>
<comment type="subcellular location">
    <subcellularLocation>
        <location evidence="1 7">Bacterial flagellum</location>
    </subcellularLocation>
    <subcellularLocation>
        <location evidence="2 7">Secreted</location>
    </subcellularLocation>
</comment>
<dbReference type="SUPFAM" id="SSF64518">
    <property type="entry name" value="Phase 1 flagellin"/>
    <property type="match status" value="1"/>
</dbReference>
<accession>A0ABT3Q0F6</accession>
<name>A0ABT3Q0F6_9BACT</name>
<evidence type="ECO:0000259" key="10">
    <source>
        <dbReference type="Pfam" id="PF22638"/>
    </source>
</evidence>
<keyword evidence="6 7" id="KW-0975">Bacterial flagellum</keyword>
<dbReference type="PANTHER" id="PTHR30033:SF1">
    <property type="entry name" value="FLAGELLAR HOOK-ASSOCIATED PROTEIN 1"/>
    <property type="match status" value="1"/>
</dbReference>
<evidence type="ECO:0000259" key="9">
    <source>
        <dbReference type="Pfam" id="PF06429"/>
    </source>
</evidence>
<sequence length="456" mass="50396">MRSLFEIAKSGLQSSQRSLSVTSNNIVNADTPGYSRQRVEKSPNGMQIDGFHAGLGVNIDDVSRLRDGMNDVLLNKKQQDLGYLEKKSEIYEKLEATMVTDYGEDLDSQIGGLFDNFSELASNPQDVSVRNNLINETQQFNSKLHEMSRSIDETGNLVQNFAGKTLDSINSLLNNINELNHSIKQSEAKGQPDHSSMDLRVAKLQELSELVDFESQVTDTGAVQIEIGGHKVLDEDQAYNIRAEIDDVNKKFRLRLNNGYVIEPQGGKIGAEIEMYEEGIPEIKKKLNNIASTVVTEINNLHSSGYGLEDNTQRAFFDPAGTTAENIKLNQAIVDNPRHLAASDTAGEEGNGEVASQIANLRNEKIIGDSTTNQRLTEYTVGIISKPGEELSALSSAIEARDSEIQMLKRQQEETAGVNIDEELSRMIKFQNAYQGAAKVMSSAQQMYDTLISIVR</sequence>
<dbReference type="EMBL" id="JAJNDC010000003">
    <property type="protein sequence ID" value="MCW9713593.1"/>
    <property type="molecule type" value="Genomic_DNA"/>
</dbReference>
<dbReference type="Proteomes" id="UP001207337">
    <property type="component" value="Unassembled WGS sequence"/>
</dbReference>
<dbReference type="InterPro" id="IPR001444">
    <property type="entry name" value="Flag_bb_rod_N"/>
</dbReference>
<proteinExistence type="inferred from homology"/>
<evidence type="ECO:0000256" key="7">
    <source>
        <dbReference type="RuleBase" id="RU362065"/>
    </source>
</evidence>
<keyword evidence="12" id="KW-1185">Reference proteome</keyword>